<feature type="domain" description="Dynein heavy chain tail" evidence="16">
    <location>
        <begin position="190"/>
        <end position="766"/>
    </location>
</feature>
<proteinExistence type="inferred from homology"/>
<gene>
    <name evidence="26" type="ORF">EB796_021945</name>
</gene>
<evidence type="ECO:0000256" key="9">
    <source>
        <dbReference type="ARBA" id="ARBA00023054"/>
    </source>
</evidence>
<dbReference type="FunFam" id="1.20.1270.280:FF:000003">
    <property type="entry name" value="Dynein axonemal heavy chain 17"/>
    <property type="match status" value="1"/>
</dbReference>
<dbReference type="Pfam" id="PF17852">
    <property type="entry name" value="Dynein_AAA_lid"/>
    <property type="match status" value="1"/>
</dbReference>
<dbReference type="InterPro" id="IPR042222">
    <property type="entry name" value="Dynein_2_N"/>
</dbReference>
<feature type="domain" description="Dynein heavy chain AAA 5 extension" evidence="22">
    <location>
        <begin position="2297"/>
        <end position="2414"/>
    </location>
</feature>
<feature type="coiled-coil region" evidence="14">
    <location>
        <begin position="3032"/>
        <end position="3110"/>
    </location>
</feature>
<dbReference type="Gene3D" id="3.40.50.300">
    <property type="entry name" value="P-loop containing nucleotide triphosphate hydrolases"/>
    <property type="match status" value="5"/>
</dbReference>
<evidence type="ECO:0000313" key="26">
    <source>
        <dbReference type="EMBL" id="KAF6019717.1"/>
    </source>
</evidence>
<evidence type="ECO:0000313" key="27">
    <source>
        <dbReference type="Proteomes" id="UP000593567"/>
    </source>
</evidence>
<dbReference type="InterPro" id="IPR027417">
    <property type="entry name" value="P-loop_NTPase"/>
</dbReference>
<evidence type="ECO:0000256" key="13">
    <source>
        <dbReference type="ARBA" id="ARBA00023273"/>
    </source>
</evidence>
<dbReference type="Gene3D" id="1.20.920.20">
    <property type="match status" value="1"/>
</dbReference>
<name>A0A7J7J1K8_BUGNE</name>
<dbReference type="InterPro" id="IPR041466">
    <property type="entry name" value="Dynein_AAA5_ext"/>
</dbReference>
<dbReference type="GO" id="GO:0030286">
    <property type="term" value="C:dynein complex"/>
    <property type="evidence" value="ECO:0007669"/>
    <property type="project" value="UniProtKB-KW"/>
</dbReference>
<dbReference type="Gene3D" id="1.10.8.720">
    <property type="entry name" value="Region D6 of dynein motor"/>
    <property type="match status" value="1"/>
</dbReference>
<dbReference type="InterPro" id="IPR013602">
    <property type="entry name" value="Dynein_heavy_linker"/>
</dbReference>
<evidence type="ECO:0000259" key="22">
    <source>
        <dbReference type="Pfam" id="PF17852"/>
    </source>
</evidence>
<evidence type="ECO:0000256" key="4">
    <source>
        <dbReference type="ARBA" id="ARBA00022701"/>
    </source>
</evidence>
<dbReference type="InterPro" id="IPR043157">
    <property type="entry name" value="Dynein_AAA1S"/>
</dbReference>
<dbReference type="Pfam" id="PF18199">
    <property type="entry name" value="Dynein_C"/>
    <property type="match status" value="1"/>
</dbReference>
<dbReference type="InterPro" id="IPR024743">
    <property type="entry name" value="Dynein_HC_stalk"/>
</dbReference>
<feature type="domain" description="Dynein heavy chain linker" evidence="17">
    <location>
        <begin position="1272"/>
        <end position="1679"/>
    </location>
</feature>
<feature type="coiled-coil region" evidence="14">
    <location>
        <begin position="767"/>
        <end position="794"/>
    </location>
</feature>
<dbReference type="InterPro" id="IPR043160">
    <property type="entry name" value="Dynein_C_barrel"/>
</dbReference>
<dbReference type="Gene3D" id="1.10.472.130">
    <property type="match status" value="1"/>
</dbReference>
<dbReference type="GO" id="GO:0051959">
    <property type="term" value="F:dynein light intermediate chain binding"/>
    <property type="evidence" value="ECO:0007669"/>
    <property type="project" value="InterPro"/>
</dbReference>
<dbReference type="InterPro" id="IPR042219">
    <property type="entry name" value="AAA_lid_11_sf"/>
</dbReference>
<dbReference type="Gene3D" id="1.20.140.100">
    <property type="entry name" value="Dynein heavy chain, N-terminal domain 2"/>
    <property type="match status" value="1"/>
</dbReference>
<keyword evidence="12" id="KW-0206">Cytoskeleton</keyword>
<dbReference type="FunFam" id="1.20.140.100:FF:000007">
    <property type="entry name" value="Dynein axonemal heavy chain 9"/>
    <property type="match status" value="1"/>
</dbReference>
<dbReference type="FunFam" id="1.10.472.130:FF:000001">
    <property type="entry name" value="Dynein, axonemal, heavy chain 9"/>
    <property type="match status" value="1"/>
</dbReference>
<sequence length="4468" mass="510960">MASAAELELGDARVEFIADYVLKTLRLKGDKFSKLYNVEENKMMFMDFFEKSDNMVMVIQAAGGGALSVAYDWPTNLRNKACYFVRKGKDLITKDANLRNVLYYGDLSYAPLEQLSAFVDEVLVPLLTNEKNHEQWPAVVSQDVRRHVHTLKSNVYVVSGQVNGKTLLPLPVGTERVTESESGGYDRQLIHAIESVIIDWSHQIRDVLKRDSAQPLLEGLNPTPRVEVEFWKAKSENLECIYDQLRNTKVRKMAELLEKTNSSYYPSFKSLFQDVVQALTEAQDINLYLKPLMTHFEDLEQAEFDECIPQIAPMLHCICLTWVHSKFYSSPARIIVLLQELCNLFIQQAYAFLGTTSELFQGELEEVVLKVSNCLKTLHAFRSSYEEHKAKLKSYYKEGEKVNEWEFAAPLVFARFDKFVERVQTLKILFDTANEFMKLEKIEFGGIKGKQLSTQVEGMFVEFQGLYKVFGEKSYDALDLSEKDFLEDYERFTDHISDLDRRLASIICQGFEDSSGLESSFRLVDIFGGLLDRPIIKSIFDPYYPRLVIAMDEELDSAKMIYDWQMNKLATDGVPPVHKNFPKIYGGLRWAQELRLRLDTPISNFKHLEHPCMNSMEAKKMFTKYEEMLKLIGEYEASIFAEWTAGVSEACSFNLQQPLLTRNEETNLIAVNFDPQLVAVLREVHYLEKRDMEEIPSDAAALFSKNETFRRFRANLDLTVAWYNKVRQTVLEVEFPLVEQQLADIDKQLMQAEQALNWTNDDAWGYIEETREMVHDLEQRVQKAKDNVDTITKLMQTWNKLPLFERKKESKTDHMLSLDDRNDRINKRYNEIKDVGDKIHGLVKENLGLFKADESSDFWKAYVDYVDEITVDGFFNIIHCSLQYMLENTDVSRSNQDVLFEAKLELQIPDMIFHPSLDYGIADGYYDLVDGLVGDVYKQASLIPRLATHTGVSHYQEDLEEMDELSEMRTELMERVTGIMNKACEYRNSFDSYAYLWVDDRNEFMRQFLLYNHVLTAEEIEAHAEEGVPECPPTLTQFKEQVDTYEKIYEEVEEIQGVHIFENWFRVDANPFKQALLNIIKRWSFMFKQHLIDHVTNSLKELSAFIKTTDSGLQMEVVDGDYNGLVNCMGHLIAVRDRQTATDEMFEPLKETIELLKTYNQEMPEEVHQQLQELPEQWNNTKKIAITIKQQVAPLQTNEVANIRRKTASFDVSQHQFRETFRSIGPFFYECPNAYEELDSQHITIHSMEKDMKALNESASLFEVNVPDFKQLKACRKEVKMLKVLWDYVYLVRTSIDDWKTTKWESINVEQMDMDCKKFAKDIRSLDKEMRAWDTYTGVENVVKNMITSLRAVAELQNPAIRDRHWQQLMQATGVKFTMDETTTLSDLLSLNLHEFEDEVRGIVDKAVKEMGMEKVLRELDVTWASMEFDHNPHPRTKITLLGASEELIETLEDNQVQLQNMLTSKYIAFFQEQVSSWQKKLSNADQVITIWFEVQRTWSHLESIFIGSEDIRKQLPEDSARFDQIDSDFKALVSEVEVTKNVVDATNRPNLFQRLEALQGQLSLCEKALAEYLETKRLAFPRFYFVSSADLLDILSNGNNPVIVARHLTKLFDCMAALEFEKDDKGEVCSKNATDMYSKDGEKVNLAYACDCDGQVEVWLNRLLDDMVESVRKEFTEAVVAYEEKPRDQWLFDFPAQVALCGTQIWWTTEVNIAFARLEEGYENALKDYNKKQIQQLNQLISMLINKLSKGDRQKIMTICTIDVHARDVVAKMISHKVDSSAHFMWLSQLRHRWDESIRECFANICDAQFKYSYEYLGNTARLVITPLTDRCYITLTQSLHLTMSGAPAGPAGTGKTETTKDLGRALGIMVYVFNCSEQMDYKSIGNIYKGLAQSGAWGCFDEFNRISVEVLSVVAVQVKSIQDAIRDKKKRFNFLGEDIKLIDTVGIFITMNPGYAGRAELPENLKALFRPCAMVVPDFELICEIMLVAEGFLDARLLARKFITLYTLCRELLSKQDHYDWGLRAIKSVLVVAGALKRSDPDRPEDQVLMRALRDFNTPKIVTDDVPIFMGLIGDLFPALDVPRKRNLEFEKELRNGALELKLQPEEGFILKVVQLQELFEVRHSVFIIGNAGTGKSMVWKTLNKTYQIQKVKPIAQDLNPKAVTNDELFGIINPSTREWKDGLFSVIMRDLANITHDGPKWIVLDGDIDPMWIESLNTVMDDNKVLTLASNERIPLTPSMRLLFEISHLKTATPATVSRAGILYINPQDLGWNPYVNSWIDTREVQSEKANLTILFEKYVPPCLDIMKVRFKKITPIAEISHIQTLCYLLEVMLIPENTPPDCPKELYELYFVFCCVWAFGACLFQDQLTDHRVDFTKWWANEFKTIKFPSAGTVFDYYIDNTTHKFESWTKLVTKFELDPDIPLQSALVHTAETTRTKFFMDLLIEKRRPVMLVGSAGTGKSVLMGEKLNTLPDTFNIANVPFNFYTTSGMLQSVLEKPLEKKAGRNYGPPGNKRLVYFIDDMNMPEVDKYFTVQPHTLIRQHLDYSHWYDRQKLSLKDVHNTQYVACMNPTAGSFTINPRLQRHFTVFALSFPGRDALATIYTSILTQHLQANGMNSQVVKFAPNLVNGALDLHSKMSSTFLPTAIKFHYIFNLRDLSNIFQGVLFSTPDSVKTTNDLLSLWLHEANRVYGDKMVETADTELYHKVQKDTFKKSFEDIEPEDIFSKKPLIYCHFATGIGDPKYMPVPDWPSLNKLLLEALDNYNELNAAMNLVLFEDAMEHICRISRILESPRGNALLVGVGGSGKQSLARLAGFITGLEPFQITIRKGYSIPDLKLDLAGLYIKAGVKNVGCMFLMTDAQVTDEKFLVLVNDLLSTGEIADLLPDDEVENCISGVRNEVKGIGLEDTRENCWKFFIDRVRKMLKVVLCFSPVGSTLRVRGRKFPGVVNCTSIDWFHEWPQEALISVSRRFINDSEYLPENLKDSVAEFMSFVHTSVNEASQQYLQHEKRYNYTTPKSFLEQIALYLNILSTKNHELQGKMQRLENGLEKLRSTAAQVDDLKAKLAAQEIELTQKNEDANKLIQIVGAETEKVSKEKAIADEEEKKVAVIKEEVTKKQISCETDLAKAEPALIAAQEALNTLNKNNLTELKSFGSPPAAVVSVTAAVMCLMAPGGKVPKDRSWKAAKGMMAKVDGFLDSLINYDKENIPDACLKAVDPYLLDPEFDADFIRGKSAAAAGLCAWAINIVTFYRVYCDVEPKRLALAAANAELAAAVEKLKGIQNKIKALEEVLDKLTADFERATAEKIRCQEQADSTNRTINLANRLVGGLASENVRWAESVELFKEQATTLPGDVLLTTAFVSYVGCFIKSYRVDLMDNQWLPFLTKLSTPIPVTKDLDPLSMLTDDAQIATWNNEGLPSDRMSTENATILCNCERWPLMIDPQLQGIKWVKTRYAESLIVVRLGQKGYLDRIEHAVMSGDVVLIENIEESIDPVLDPLLGRNLIKKGRYIKMGDKEVEYNKAFKLILQTKLANPHYKPEMQAQTTLINFTVTRDGLEDQLLAQVVAVERPDLEQLKSELTRQQNEFKIVLKKLEDDLLARLSAAEGDFLGDTALVENLETTKTTATEIAEKVEQAKVTEVQINEAREHYRPAAARASLLYFILNELFKINPMYQFSLKAFSIVFGKAIERAEPADEVKARVVNLIDFITFSVFNYTSRGLFEKDKLIFVSQMCFSILTVSKAINPVELDFLLRFPAQPNVTSPVDFLSHNSWGGIKSLSGMEEFRNLDRDIEGSAKRWKKFVESECPEKEKFPQEWKNKTSLQKLCMMRALRPDRMSYAMVDFVAEMLGTKYVEGRSIEFAKSYEETGPGTPVFFILSPGVDPLKDVEALGKKLGFTFDNNNFHNISLGQGQEIVAEQAMDLAAKEGHWVVLQNVHLVAKWLGTLERKLEEHSLTAHDAYRVYISAEPASSAEYHIIPQGILESAIKITNEPPTGMTANLHKALDNFNQDTLEMCARENEFRSILFSLCYFHAVVCERRKFGPQGWNRVYPYNTGDLTISAMVLYNYLEANAKVPWEDLRYLFGEIMYGGHITDDWDRKLCRTYLEEYMHPDMLEGELYLAPGFPIPPNSDYKGYHAYIDECLPPESPYLYGLHPNAEIEFLTTNSDALFKTVFEMQPRDASSGSGGGATKDERIKTILDEIVEKLPEEFNMMEIMNKVPPEERTPYVIVAFQECERMNTLTNEIRRSLKELDLGLKGELTITSDMEDLGNALYLDGMPESWAKRAYPSLFGLAQWYADLLLRVKELETWVSDFQLPAAVWLAGFFNPQSFLTAIMQQMARKNEWPLDKMALQCDVTKKSRDDMSGPPREGAYVHGLFMEGARWDTQTGMIGEARLKELAPSMPVIFIKAIPVDRMETKNIYECPVYKTKQRGPTFVWTFNLKTKEKAAKWILGGVALLLQV</sequence>
<feature type="domain" description="Dynein heavy chain coiled coil stalk" evidence="19">
    <location>
        <begin position="3048"/>
        <end position="3390"/>
    </location>
</feature>
<evidence type="ECO:0000256" key="11">
    <source>
        <dbReference type="ARBA" id="ARBA00023175"/>
    </source>
</evidence>
<dbReference type="Pfam" id="PF03028">
    <property type="entry name" value="Dynein_heavy"/>
    <property type="match status" value="1"/>
</dbReference>
<dbReference type="FunFam" id="3.40.50.300:FF:000411">
    <property type="entry name" value="dynein heavy chain 17, axonemal"/>
    <property type="match status" value="1"/>
</dbReference>
<comment type="caution">
    <text evidence="26">The sequence shown here is derived from an EMBL/GenBank/DDBJ whole genome shotgun (WGS) entry which is preliminary data.</text>
</comment>
<dbReference type="FunFam" id="3.40.50.300:FF:000049">
    <property type="entry name" value="Dynein, axonemal, heavy chain 5"/>
    <property type="match status" value="1"/>
</dbReference>
<dbReference type="Gene3D" id="3.20.180.20">
    <property type="entry name" value="Dynein heavy chain, N-terminal domain 2"/>
    <property type="match status" value="1"/>
</dbReference>
<feature type="domain" description="Dynein heavy chain region D6 P-loop" evidence="15">
    <location>
        <begin position="3876"/>
        <end position="3995"/>
    </location>
</feature>
<keyword evidence="9 14" id="KW-0175">Coiled coil</keyword>
<dbReference type="FunFam" id="3.20.180.20:FF:000001">
    <property type="entry name" value="Dynein axonemal heavy chain 5"/>
    <property type="match status" value="1"/>
</dbReference>
<dbReference type="InterPro" id="IPR035699">
    <property type="entry name" value="AAA_6"/>
</dbReference>
<keyword evidence="11" id="KW-0505">Motor protein</keyword>
<dbReference type="FunFam" id="1.20.920.30:FF:000003">
    <property type="entry name" value="Dynein axonemal heavy chain 17"/>
    <property type="match status" value="1"/>
</dbReference>
<protein>
    <submittedName>
        <fullName evidence="26">DNAH9</fullName>
    </submittedName>
</protein>
<organism evidence="26 27">
    <name type="scientific">Bugula neritina</name>
    <name type="common">Brown bryozoan</name>
    <name type="synonym">Sertularia neritina</name>
    <dbReference type="NCBI Taxonomy" id="10212"/>
    <lineage>
        <taxon>Eukaryota</taxon>
        <taxon>Metazoa</taxon>
        <taxon>Spiralia</taxon>
        <taxon>Lophotrochozoa</taxon>
        <taxon>Bryozoa</taxon>
        <taxon>Gymnolaemata</taxon>
        <taxon>Cheilostomatida</taxon>
        <taxon>Flustrina</taxon>
        <taxon>Buguloidea</taxon>
        <taxon>Bugulidae</taxon>
        <taxon>Bugula</taxon>
    </lineage>
</organism>
<dbReference type="FunFam" id="3.40.50.300:FF:000219">
    <property type="entry name" value="Dynein axonemal heavy chain 17"/>
    <property type="match status" value="1"/>
</dbReference>
<feature type="domain" description="Dynein heavy chain 3 AAA+ lid" evidence="23">
    <location>
        <begin position="2631"/>
        <end position="2726"/>
    </location>
</feature>
<dbReference type="Gene3D" id="1.20.58.1120">
    <property type="match status" value="1"/>
</dbReference>
<feature type="domain" description="Dynein heavy chain AAA lid" evidence="24">
    <location>
        <begin position="4027"/>
        <end position="4163"/>
    </location>
</feature>
<dbReference type="FunFam" id="1.20.58.1120:FF:000002">
    <property type="entry name" value="Dynein heavy chain 9, axonemal"/>
    <property type="match status" value="1"/>
</dbReference>
<dbReference type="Pfam" id="PF12775">
    <property type="entry name" value="AAA_7"/>
    <property type="match status" value="1"/>
</dbReference>
<dbReference type="Gene3D" id="1.10.287.2620">
    <property type="match status" value="1"/>
</dbReference>
<dbReference type="OrthoDB" id="10251809at2759"/>
<evidence type="ECO:0000256" key="12">
    <source>
        <dbReference type="ARBA" id="ARBA00023212"/>
    </source>
</evidence>
<dbReference type="Gene3D" id="6.10.140.1060">
    <property type="match status" value="1"/>
</dbReference>
<dbReference type="FunFam" id="3.40.50.300:FF:000945">
    <property type="entry name" value="Dynein axonemal heavy chain 9"/>
    <property type="match status" value="1"/>
</dbReference>
<dbReference type="Pfam" id="PF12781">
    <property type="entry name" value="AAA_9"/>
    <property type="match status" value="1"/>
</dbReference>
<evidence type="ECO:0000259" key="20">
    <source>
        <dbReference type="Pfam" id="PF12780"/>
    </source>
</evidence>
<comment type="subcellular location">
    <subcellularLocation>
        <location evidence="1">Cytoplasm</location>
        <location evidence="1">Cytoskeleton</location>
        <location evidence="1">Cilium axoneme</location>
    </subcellularLocation>
</comment>
<keyword evidence="13" id="KW-0966">Cell projection</keyword>
<keyword evidence="6" id="KW-0547">Nucleotide-binding</keyword>
<dbReference type="PANTHER" id="PTHR45703">
    <property type="entry name" value="DYNEIN HEAVY CHAIN"/>
    <property type="match status" value="1"/>
</dbReference>
<accession>A0A7J7J1K8</accession>
<keyword evidence="3" id="KW-0963">Cytoplasm</keyword>
<dbReference type="Pfam" id="PF12774">
    <property type="entry name" value="AAA_6"/>
    <property type="match status" value="1"/>
</dbReference>
<dbReference type="InterPro" id="IPR041589">
    <property type="entry name" value="DNAH3_AAA_lid_1"/>
</dbReference>
<evidence type="ECO:0000259" key="16">
    <source>
        <dbReference type="Pfam" id="PF08385"/>
    </source>
</evidence>
<evidence type="ECO:0000256" key="2">
    <source>
        <dbReference type="ARBA" id="ARBA00008887"/>
    </source>
</evidence>
<dbReference type="FunFam" id="1.10.8.720:FF:000002">
    <property type="entry name" value="Dynein heavy chain 9, axonemal"/>
    <property type="match status" value="1"/>
</dbReference>
<feature type="coiled-coil region" evidence="14">
    <location>
        <begin position="3269"/>
        <end position="3317"/>
    </location>
</feature>
<evidence type="ECO:0000259" key="21">
    <source>
        <dbReference type="Pfam" id="PF12781"/>
    </source>
</evidence>
<evidence type="ECO:0000256" key="10">
    <source>
        <dbReference type="ARBA" id="ARBA00023069"/>
    </source>
</evidence>
<dbReference type="GO" id="GO:0007018">
    <property type="term" value="P:microtubule-based movement"/>
    <property type="evidence" value="ECO:0007669"/>
    <property type="project" value="InterPro"/>
</dbReference>
<dbReference type="Gene3D" id="3.10.490.20">
    <property type="match status" value="1"/>
</dbReference>
<dbReference type="FunFam" id="3.40.50.300:FF:002141">
    <property type="entry name" value="Dynein heavy chain"/>
    <property type="match status" value="1"/>
</dbReference>
<dbReference type="Gene3D" id="1.20.920.30">
    <property type="match status" value="1"/>
</dbReference>
<keyword evidence="27" id="KW-1185">Reference proteome</keyword>
<dbReference type="GO" id="GO:0005524">
    <property type="term" value="F:ATP binding"/>
    <property type="evidence" value="ECO:0007669"/>
    <property type="project" value="UniProtKB-KW"/>
</dbReference>
<evidence type="ECO:0000259" key="17">
    <source>
        <dbReference type="Pfam" id="PF08393"/>
    </source>
</evidence>
<keyword evidence="10" id="KW-0969">Cilium</keyword>
<evidence type="ECO:0000259" key="18">
    <source>
        <dbReference type="Pfam" id="PF12774"/>
    </source>
</evidence>
<dbReference type="InterPro" id="IPR004273">
    <property type="entry name" value="Dynein_heavy_D6_P-loop"/>
</dbReference>
<evidence type="ECO:0000256" key="8">
    <source>
        <dbReference type="ARBA" id="ARBA00023017"/>
    </source>
</evidence>
<dbReference type="EMBL" id="VXIV02003214">
    <property type="protein sequence ID" value="KAF6019717.1"/>
    <property type="molecule type" value="Genomic_DNA"/>
</dbReference>
<dbReference type="GO" id="GO:0045505">
    <property type="term" value="F:dynein intermediate chain binding"/>
    <property type="evidence" value="ECO:0007669"/>
    <property type="project" value="InterPro"/>
</dbReference>
<evidence type="ECO:0000259" key="19">
    <source>
        <dbReference type="Pfam" id="PF12777"/>
    </source>
</evidence>
<keyword evidence="7" id="KW-0067">ATP-binding</keyword>
<evidence type="ECO:0000259" key="25">
    <source>
        <dbReference type="Pfam" id="PF18199"/>
    </source>
</evidence>
<dbReference type="GO" id="GO:0005930">
    <property type="term" value="C:axoneme"/>
    <property type="evidence" value="ECO:0007669"/>
    <property type="project" value="UniProtKB-SubCell"/>
</dbReference>
<dbReference type="Gene3D" id="1.20.1270.280">
    <property type="match status" value="1"/>
</dbReference>
<comment type="similarity">
    <text evidence="2">Belongs to the dynein heavy chain family.</text>
</comment>
<dbReference type="InterPro" id="IPR013594">
    <property type="entry name" value="Dynein_heavy_tail"/>
</dbReference>
<dbReference type="SUPFAM" id="SSF52540">
    <property type="entry name" value="P-loop containing nucleoside triphosphate hydrolases"/>
    <property type="match status" value="4"/>
</dbReference>
<evidence type="ECO:0000256" key="7">
    <source>
        <dbReference type="ARBA" id="ARBA00022840"/>
    </source>
</evidence>
<dbReference type="Pfam" id="PF18198">
    <property type="entry name" value="AAA_lid_11"/>
    <property type="match status" value="1"/>
</dbReference>
<dbReference type="InterPro" id="IPR042228">
    <property type="entry name" value="Dynein_linker_3"/>
</dbReference>
<dbReference type="Gene3D" id="1.10.8.1220">
    <property type="match status" value="1"/>
</dbReference>
<evidence type="ECO:0000256" key="3">
    <source>
        <dbReference type="ARBA" id="ARBA00022490"/>
    </source>
</evidence>
<dbReference type="InterPro" id="IPR041658">
    <property type="entry name" value="AAA_lid_11"/>
</dbReference>
<dbReference type="FunFam" id="1.10.8.710:FF:000002">
    <property type="entry name" value="dynein heavy chain 17, axonemal"/>
    <property type="match status" value="1"/>
</dbReference>
<dbReference type="Pfam" id="PF08393">
    <property type="entry name" value="DHC_N2"/>
    <property type="match status" value="1"/>
</dbReference>
<dbReference type="InterPro" id="IPR041228">
    <property type="entry name" value="Dynein_C"/>
</dbReference>
<dbReference type="InterPro" id="IPR024317">
    <property type="entry name" value="Dynein_heavy_chain_D4_dom"/>
</dbReference>
<dbReference type="FunFam" id="1.10.287.2620:FF:000004">
    <property type="entry name" value="Dynein axonemal heavy chain 17"/>
    <property type="match status" value="1"/>
</dbReference>
<feature type="domain" description="Dynein heavy chain hydrolytic ATP-binding dynein motor region" evidence="18">
    <location>
        <begin position="1813"/>
        <end position="2139"/>
    </location>
</feature>
<dbReference type="GO" id="GO:0008569">
    <property type="term" value="F:minus-end-directed microtubule motor activity"/>
    <property type="evidence" value="ECO:0007669"/>
    <property type="project" value="InterPro"/>
</dbReference>
<evidence type="ECO:0000259" key="23">
    <source>
        <dbReference type="Pfam" id="PF17857"/>
    </source>
</evidence>
<keyword evidence="4" id="KW-0493">Microtubule</keyword>
<feature type="coiled-coil region" evidence="14">
    <location>
        <begin position="3578"/>
        <end position="3641"/>
    </location>
</feature>
<dbReference type="Pfam" id="PF17857">
    <property type="entry name" value="AAA_lid_1"/>
    <property type="match status" value="1"/>
</dbReference>
<reference evidence="26" key="1">
    <citation type="submission" date="2020-06" db="EMBL/GenBank/DDBJ databases">
        <title>Draft genome of Bugula neritina, a colonial animal packing powerful symbionts and potential medicines.</title>
        <authorList>
            <person name="Rayko M."/>
        </authorList>
    </citation>
    <scope>NUCLEOTIDE SEQUENCE [LARGE SCALE GENOMIC DNA]</scope>
    <source>
        <strain evidence="26">Kwan_BN1</strain>
    </source>
</reference>
<dbReference type="FunFam" id="3.10.490.20:FF:000002">
    <property type="entry name" value="Dynein axonemal heavy chain 17"/>
    <property type="match status" value="1"/>
</dbReference>
<feature type="domain" description="Dynein heavy chain AAA module D4" evidence="20">
    <location>
        <begin position="2775"/>
        <end position="3034"/>
    </location>
</feature>
<dbReference type="FunFam" id="1.10.8.1220:FF:000001">
    <property type="entry name" value="Dynein axonemal heavy chain 5"/>
    <property type="match status" value="1"/>
</dbReference>
<evidence type="ECO:0000259" key="15">
    <source>
        <dbReference type="Pfam" id="PF03028"/>
    </source>
</evidence>
<dbReference type="InterPro" id="IPR026983">
    <property type="entry name" value="DHC"/>
</dbReference>
<dbReference type="PANTHER" id="PTHR45703:SF8">
    <property type="entry name" value="DYNEINS HEAVY CHAIN"/>
    <property type="match status" value="1"/>
</dbReference>
<dbReference type="GO" id="GO:0005874">
    <property type="term" value="C:microtubule"/>
    <property type="evidence" value="ECO:0007669"/>
    <property type="project" value="UniProtKB-KW"/>
</dbReference>
<dbReference type="InterPro" id="IPR035706">
    <property type="entry name" value="AAA_9"/>
</dbReference>
<feature type="domain" description="Dynein heavy chain ATP-binding dynein motor region" evidence="21">
    <location>
        <begin position="3417"/>
        <end position="3634"/>
    </location>
</feature>
<evidence type="ECO:0000256" key="6">
    <source>
        <dbReference type="ARBA" id="ARBA00022741"/>
    </source>
</evidence>
<keyword evidence="8" id="KW-0243">Dynein</keyword>
<keyword evidence="5" id="KW-0677">Repeat</keyword>
<dbReference type="GO" id="GO:0097729">
    <property type="term" value="C:9+2 motile cilium"/>
    <property type="evidence" value="ECO:0007669"/>
    <property type="project" value="UniProtKB-ARBA"/>
</dbReference>
<dbReference type="Pfam" id="PF12780">
    <property type="entry name" value="AAA_8"/>
    <property type="match status" value="1"/>
</dbReference>
<evidence type="ECO:0000256" key="14">
    <source>
        <dbReference type="SAM" id="Coils"/>
    </source>
</evidence>
<feature type="domain" description="Dynein heavy chain C-terminal" evidence="25">
    <location>
        <begin position="4170"/>
        <end position="4466"/>
    </location>
</feature>
<dbReference type="Proteomes" id="UP000593567">
    <property type="component" value="Unassembled WGS sequence"/>
</dbReference>
<evidence type="ECO:0000256" key="5">
    <source>
        <dbReference type="ARBA" id="ARBA00022737"/>
    </source>
</evidence>
<evidence type="ECO:0000259" key="24">
    <source>
        <dbReference type="Pfam" id="PF18198"/>
    </source>
</evidence>
<dbReference type="Gene3D" id="1.10.8.710">
    <property type="match status" value="1"/>
</dbReference>
<dbReference type="Pfam" id="PF12777">
    <property type="entry name" value="MT"/>
    <property type="match status" value="1"/>
</dbReference>
<dbReference type="Pfam" id="PF08385">
    <property type="entry name" value="DHC_N1"/>
    <property type="match status" value="1"/>
</dbReference>
<dbReference type="FunFam" id="1.20.920.20:FF:000003">
    <property type="entry name" value="Dynein axonemal heavy chain 17"/>
    <property type="match status" value="1"/>
</dbReference>
<evidence type="ECO:0000256" key="1">
    <source>
        <dbReference type="ARBA" id="ARBA00004430"/>
    </source>
</evidence>